<name>A0ABQ7D929_BRACR</name>
<dbReference type="EMBL" id="QGKV02000759">
    <property type="protein sequence ID" value="KAF3568291.1"/>
    <property type="molecule type" value="Genomic_DNA"/>
</dbReference>
<dbReference type="Proteomes" id="UP000266723">
    <property type="component" value="Unassembled WGS sequence"/>
</dbReference>
<keyword evidence="2" id="KW-1185">Reference proteome</keyword>
<organism evidence="1 2">
    <name type="scientific">Brassica cretica</name>
    <name type="common">Mustard</name>
    <dbReference type="NCBI Taxonomy" id="69181"/>
    <lineage>
        <taxon>Eukaryota</taxon>
        <taxon>Viridiplantae</taxon>
        <taxon>Streptophyta</taxon>
        <taxon>Embryophyta</taxon>
        <taxon>Tracheophyta</taxon>
        <taxon>Spermatophyta</taxon>
        <taxon>Magnoliopsida</taxon>
        <taxon>eudicotyledons</taxon>
        <taxon>Gunneridae</taxon>
        <taxon>Pentapetalae</taxon>
        <taxon>rosids</taxon>
        <taxon>malvids</taxon>
        <taxon>Brassicales</taxon>
        <taxon>Brassicaceae</taxon>
        <taxon>Brassiceae</taxon>
        <taxon>Brassica</taxon>
    </lineage>
</organism>
<comment type="caution">
    <text evidence="1">The sequence shown here is derived from an EMBL/GenBank/DDBJ whole genome shotgun (WGS) entry which is preliminary data.</text>
</comment>
<proteinExistence type="predicted"/>
<gene>
    <name evidence="1" type="ORF">DY000_02017994</name>
</gene>
<reference evidence="1 2" key="1">
    <citation type="journal article" date="2020" name="BMC Genomics">
        <title>Intraspecific diversification of the crop wild relative Brassica cretica Lam. using demographic model selection.</title>
        <authorList>
            <person name="Kioukis A."/>
            <person name="Michalopoulou V.A."/>
            <person name="Briers L."/>
            <person name="Pirintsos S."/>
            <person name="Studholme D.J."/>
            <person name="Pavlidis P."/>
            <person name="Sarris P.F."/>
        </authorList>
    </citation>
    <scope>NUCLEOTIDE SEQUENCE [LARGE SCALE GENOMIC DNA]</scope>
    <source>
        <strain evidence="2">cv. PFS-1207/04</strain>
    </source>
</reference>
<evidence type="ECO:0000313" key="2">
    <source>
        <dbReference type="Proteomes" id="UP000266723"/>
    </source>
</evidence>
<accession>A0ABQ7D929</accession>
<evidence type="ECO:0000313" key="1">
    <source>
        <dbReference type="EMBL" id="KAF3568291.1"/>
    </source>
</evidence>
<protein>
    <submittedName>
        <fullName evidence="1">Uncharacterized protein</fullName>
    </submittedName>
</protein>
<sequence length="176" mass="20259">MEIDLQMLKMPWGCWLGIWVMKNLVAFGARKEESSESSDSDVDTDSEDYHVLLNKWLNLKNENLRLQHDLVQSREQYDDLDEELVVKGLSHFVHGSTSKSGAKGACQQVCREVRQGVRQEVLQRATVSNKPKVLHQCNNMKVRQEVLKHGCAAGTRKETDRCIINYVRPSKKQHRI</sequence>